<sequence length="411" mass="46721">MSLMKNLEIQMARNELLEKENEELRQEIARLRAQINSLKAHNFERKTILWKKMQNSIDGGNSDTHQHKSAAQVNVSEKSLENGKLHSDLPGSAPQKERPAKVPNSPPRSAAATLPSLKDEKGIKVPPKIAPPPPPTPPKSVVWLKAVRRVPEVIEFYRALTRKDSHMENGLNPNGIPAAPFTRNMIEEIENRSKHLSAIKSDVQRHGEFISFLIKEVESTSFADVSEVEAFVKWLDGQLSSLVDERSVLKHFPQWPEQKSDALREAACNYRDLKNLGSQVSSFEDNPKEPLHQALKRIQALQDRLERSVSTIERTRESTSKRYRSFHIPWEWMLDTGLIGQMKLSSLKLGKVYMQRITMELESNEALQDNNLLVQGVRFAFRVHQFAGGFDVDTIKAFQELKKIASANTKL</sequence>
<protein>
    <submittedName>
        <fullName evidence="1">Uncharacterized protein</fullName>
    </submittedName>
</protein>
<evidence type="ECO:0000313" key="2">
    <source>
        <dbReference type="Proteomes" id="UP000828941"/>
    </source>
</evidence>
<reference evidence="1 2" key="1">
    <citation type="journal article" date="2022" name="DNA Res.">
        <title>Chromosomal-level genome assembly of the orchid tree Bauhinia variegata (Leguminosae; Cercidoideae) supports the allotetraploid origin hypothesis of Bauhinia.</title>
        <authorList>
            <person name="Zhong Y."/>
            <person name="Chen Y."/>
            <person name="Zheng D."/>
            <person name="Pang J."/>
            <person name="Liu Y."/>
            <person name="Luo S."/>
            <person name="Meng S."/>
            <person name="Qian L."/>
            <person name="Wei D."/>
            <person name="Dai S."/>
            <person name="Zhou R."/>
        </authorList>
    </citation>
    <scope>NUCLEOTIDE SEQUENCE [LARGE SCALE GENOMIC DNA]</scope>
    <source>
        <strain evidence="1">BV-YZ2020</strain>
    </source>
</reference>
<organism evidence="1 2">
    <name type="scientific">Bauhinia variegata</name>
    <name type="common">Purple orchid tree</name>
    <name type="synonym">Phanera variegata</name>
    <dbReference type="NCBI Taxonomy" id="167791"/>
    <lineage>
        <taxon>Eukaryota</taxon>
        <taxon>Viridiplantae</taxon>
        <taxon>Streptophyta</taxon>
        <taxon>Embryophyta</taxon>
        <taxon>Tracheophyta</taxon>
        <taxon>Spermatophyta</taxon>
        <taxon>Magnoliopsida</taxon>
        <taxon>eudicotyledons</taxon>
        <taxon>Gunneridae</taxon>
        <taxon>Pentapetalae</taxon>
        <taxon>rosids</taxon>
        <taxon>fabids</taxon>
        <taxon>Fabales</taxon>
        <taxon>Fabaceae</taxon>
        <taxon>Cercidoideae</taxon>
        <taxon>Cercideae</taxon>
        <taxon>Bauhiniinae</taxon>
        <taxon>Bauhinia</taxon>
    </lineage>
</organism>
<dbReference type="Proteomes" id="UP000828941">
    <property type="component" value="Chromosome 10"/>
</dbReference>
<proteinExistence type="predicted"/>
<accession>A0ACB9M442</accession>
<comment type="caution">
    <text evidence="1">The sequence shown here is derived from an EMBL/GenBank/DDBJ whole genome shotgun (WGS) entry which is preliminary data.</text>
</comment>
<gene>
    <name evidence="1" type="ORF">L6164_026030</name>
</gene>
<dbReference type="EMBL" id="CM039435">
    <property type="protein sequence ID" value="KAI4318242.1"/>
    <property type="molecule type" value="Genomic_DNA"/>
</dbReference>
<evidence type="ECO:0000313" key="1">
    <source>
        <dbReference type="EMBL" id="KAI4318242.1"/>
    </source>
</evidence>
<keyword evidence="2" id="KW-1185">Reference proteome</keyword>
<name>A0ACB9M442_BAUVA</name>